<feature type="compositionally biased region" description="Polar residues" evidence="6">
    <location>
        <begin position="21"/>
        <end position="30"/>
    </location>
</feature>
<feature type="region of interest" description="Disordered" evidence="6">
    <location>
        <begin position="747"/>
        <end position="781"/>
    </location>
</feature>
<feature type="compositionally biased region" description="Low complexity" evidence="6">
    <location>
        <begin position="1124"/>
        <end position="1139"/>
    </location>
</feature>
<dbReference type="GeneTree" id="ENSGT00950000183026"/>
<dbReference type="PANTHER" id="PTHR24200">
    <property type="entry name" value="TOUCAN, ISOFORM A"/>
    <property type="match status" value="1"/>
</dbReference>
<protein>
    <submittedName>
        <fullName evidence="7">Uncharacterized protein</fullName>
    </submittedName>
</protein>
<evidence type="ECO:0000256" key="6">
    <source>
        <dbReference type="SAM" id="MobiDB-lite"/>
    </source>
</evidence>
<feature type="compositionally biased region" description="Low complexity" evidence="6">
    <location>
        <begin position="644"/>
        <end position="657"/>
    </location>
</feature>
<dbReference type="GeneID" id="114788363"/>
<dbReference type="GO" id="GO:0008017">
    <property type="term" value="F:microtubule binding"/>
    <property type="evidence" value="ECO:0007669"/>
    <property type="project" value="TreeGrafter"/>
</dbReference>
<feature type="compositionally biased region" description="Basic and acidic residues" evidence="6">
    <location>
        <begin position="485"/>
        <end position="495"/>
    </location>
</feature>
<evidence type="ECO:0000256" key="5">
    <source>
        <dbReference type="SAM" id="Coils"/>
    </source>
</evidence>
<feature type="compositionally biased region" description="Low complexity" evidence="6">
    <location>
        <begin position="544"/>
        <end position="564"/>
    </location>
</feature>
<organism evidence="7 8">
    <name type="scientific">Denticeps clupeoides</name>
    <name type="common">denticle herring</name>
    <dbReference type="NCBI Taxonomy" id="299321"/>
    <lineage>
        <taxon>Eukaryota</taxon>
        <taxon>Metazoa</taxon>
        <taxon>Chordata</taxon>
        <taxon>Craniata</taxon>
        <taxon>Vertebrata</taxon>
        <taxon>Euteleostomi</taxon>
        <taxon>Actinopterygii</taxon>
        <taxon>Neopterygii</taxon>
        <taxon>Teleostei</taxon>
        <taxon>Clupei</taxon>
        <taxon>Clupeiformes</taxon>
        <taxon>Denticipitoidei</taxon>
        <taxon>Denticipitidae</taxon>
        <taxon>Denticeps</taxon>
    </lineage>
</organism>
<dbReference type="InterPro" id="IPR051293">
    <property type="entry name" value="MTUS1/CCDC69"/>
</dbReference>
<keyword evidence="3 5" id="KW-0175">Coiled coil</keyword>
<evidence type="ECO:0000313" key="7">
    <source>
        <dbReference type="Ensembl" id="ENSDCDP00010006991.1"/>
    </source>
</evidence>
<evidence type="ECO:0000313" key="8">
    <source>
        <dbReference type="Proteomes" id="UP000694580"/>
    </source>
</evidence>
<dbReference type="GO" id="GO:0005737">
    <property type="term" value="C:cytoplasm"/>
    <property type="evidence" value="ECO:0007669"/>
    <property type="project" value="TreeGrafter"/>
</dbReference>
<keyword evidence="4" id="KW-0539">Nucleus</keyword>
<reference evidence="7 8" key="1">
    <citation type="submission" date="2020-06" db="EMBL/GenBank/DDBJ databases">
        <authorList>
            <consortium name="Wellcome Sanger Institute Data Sharing"/>
        </authorList>
    </citation>
    <scope>NUCLEOTIDE SEQUENCE [LARGE SCALE GENOMIC DNA]</scope>
</reference>
<feature type="compositionally biased region" description="Polar residues" evidence="6">
    <location>
        <begin position="457"/>
        <end position="467"/>
    </location>
</feature>
<feature type="compositionally biased region" description="Low complexity" evidence="6">
    <location>
        <begin position="39"/>
        <end position="76"/>
    </location>
</feature>
<evidence type="ECO:0000256" key="2">
    <source>
        <dbReference type="ARBA" id="ARBA00007585"/>
    </source>
</evidence>
<gene>
    <name evidence="7" type="primary">mtus1b</name>
</gene>
<feature type="compositionally biased region" description="Polar residues" evidence="6">
    <location>
        <begin position="398"/>
        <end position="433"/>
    </location>
</feature>
<proteinExistence type="inferred from homology"/>
<accession>A0AAY4AI54</accession>
<reference evidence="7" key="3">
    <citation type="submission" date="2025-09" db="UniProtKB">
        <authorList>
            <consortium name="Ensembl"/>
        </authorList>
    </citation>
    <scope>IDENTIFICATION</scope>
</reference>
<reference evidence="7" key="2">
    <citation type="submission" date="2025-08" db="UniProtKB">
        <authorList>
            <consortium name="Ensembl"/>
        </authorList>
    </citation>
    <scope>IDENTIFICATION</scope>
</reference>
<dbReference type="RefSeq" id="XP_028832695.1">
    <property type="nucleotide sequence ID" value="XM_028976862.1"/>
</dbReference>
<dbReference type="Proteomes" id="UP000694580">
    <property type="component" value="Chromosome 4"/>
</dbReference>
<dbReference type="PANTHER" id="PTHR24200:SF7">
    <property type="entry name" value="MICROTUBULE-ASSOCIATED TUMOR SUPPRESSOR 1"/>
    <property type="match status" value="1"/>
</dbReference>
<feature type="compositionally biased region" description="Low complexity" evidence="6">
    <location>
        <begin position="754"/>
        <end position="764"/>
    </location>
</feature>
<feature type="region of interest" description="Disordered" evidence="6">
    <location>
        <begin position="144"/>
        <end position="164"/>
    </location>
</feature>
<feature type="compositionally biased region" description="Low complexity" evidence="6">
    <location>
        <begin position="602"/>
        <end position="616"/>
    </location>
</feature>
<name>A0AAY4AI54_9TELE</name>
<feature type="region of interest" description="Disordered" evidence="6">
    <location>
        <begin position="1"/>
        <end position="96"/>
    </location>
</feature>
<feature type="region of interest" description="Disordered" evidence="6">
    <location>
        <begin position="272"/>
        <end position="709"/>
    </location>
</feature>
<feature type="region of interest" description="Disordered" evidence="6">
    <location>
        <begin position="1119"/>
        <end position="1152"/>
    </location>
</feature>
<feature type="compositionally biased region" description="Polar residues" evidence="6">
    <location>
        <begin position="300"/>
        <end position="326"/>
    </location>
</feature>
<evidence type="ECO:0000256" key="1">
    <source>
        <dbReference type="ARBA" id="ARBA00004123"/>
    </source>
</evidence>
<evidence type="ECO:0000256" key="4">
    <source>
        <dbReference type="ARBA" id="ARBA00023242"/>
    </source>
</evidence>
<feature type="coiled-coil region" evidence="5">
    <location>
        <begin position="828"/>
        <end position="1082"/>
    </location>
</feature>
<feature type="compositionally biased region" description="Polar residues" evidence="6">
    <location>
        <begin position="333"/>
        <end position="346"/>
    </location>
</feature>
<evidence type="ECO:0000256" key="3">
    <source>
        <dbReference type="ARBA" id="ARBA00023054"/>
    </source>
</evidence>
<dbReference type="AlphaFoldDB" id="A0AAY4AI54"/>
<comment type="similarity">
    <text evidence="2">Belongs to the MTUS1 family.</text>
</comment>
<comment type="subcellular location">
    <subcellularLocation>
        <location evidence="1">Nucleus</location>
    </subcellularLocation>
</comment>
<keyword evidence="8" id="KW-1185">Reference proteome</keyword>
<dbReference type="GO" id="GO:0005634">
    <property type="term" value="C:nucleus"/>
    <property type="evidence" value="ECO:0007669"/>
    <property type="project" value="UniProtKB-SubCell"/>
</dbReference>
<sequence length="1152" mass="125046">MSMCQPIEKSPAKGKKGSLVEPQNSITLSLPSEDPNGNAFPKSAFSSASSPFSQGGSSPDSLDSTSSVSSDHVNSSMEDDVIGGKMKMGSEVESSDSGTIIPYAVMTHDWSGSNDNSMSIYLDAPTNDGSWKDLSEVFQQCDNDSGVPDNHNEMPYGRRVSEDSPDSAATEALMCSSPENEFDDDDLFLSVSSREIVMERNSFSLKKTVWATHCPSEHSSALSEVKVLIEDPNQPVFSNSPENLVHAGEPEDTVEILTEICLLDLPKKEEKELKTEAPNGVPRSSNSEGRISVGGAPNCKPQTLTRVEESSQVLSFPSKESPSETQHLPPPVSSAQKKNDQPTGRTAVSVVTKPGKNGLKTFPKMDLKNVKSKIVSRPTPAPGKSSLTQAKIRAAHSRPSNAKKLSTATHEPAQNQQGDGSNGKSSTTPTKASGSKPHVSRTADPKPKAPVKGAKKTSSAGVCSELNSIGDHKKQAIVEEPGCASEDRQEKKVEGLKAAPASAPNNDCEALAAASAVEKQTGEKPKSSKKNVSSRLRSKPGLPAAVLVQVSSSLASTTTAAQAQRPKPGGTGRDGRPSGTASPPRGRTIPTGAKTRMTERVTAASSDSPTTAPATSRHSQIPAGAAVARLPSGSKLPVKGLPTSLSSSSLGSIVSESNPAAKALGTKSEEKPSCAAPAVGSQVTGKPPTSRPTRIRNRATSFHEKSSSTVMKTPVMAGHALSKTTHSPLQRHGSARMIRPSAAVMVDKNKPKGSPAAAAASPRATSCQTSVQPGPATPQEEKPTVAAHHCLQCEKKGQCIQQLRKLLLSGTRRLEALALVVQHIFAEREEALKQKNELAVELTSLRKELGSFMSSYDRVEKEKEEVQERFEAVVQKLEEKHRAELTQLEERLRAFFTAEMDKNQQASEEEAEKYRALMQQEVEEVQSKQEALWREQEEGHNQQMEALKQQYKITMEEMKKTYEQEMQSLDQNLKELEVSHSEQMQQLTTENNVLNEKIKEEEQRRMLAAKSQKDALTSYLEQELESLKVVLDLKNQKLHQQEKKLMQMDKLIETNVKLEESLKKVQQENEDYRARMDKHAALTKQLSTEQAVLQQTLQMESKVNKRLSMENEELLWKLHNGDLSSPRRLSPTSPFSSPRNSASFSAAPLSPR</sequence>
<dbReference type="Ensembl" id="ENSDCDT00010007227.1">
    <property type="protein sequence ID" value="ENSDCDP00010006991.1"/>
    <property type="gene ID" value="ENSDCDG00010003003.1"/>
</dbReference>
<dbReference type="RefSeq" id="XP_028832694.1">
    <property type="nucleotide sequence ID" value="XM_028976861.1"/>
</dbReference>